<dbReference type="InterPro" id="IPR003494">
    <property type="entry name" value="SHS2_FtsA"/>
</dbReference>
<dbReference type="SUPFAM" id="SSF53067">
    <property type="entry name" value="Actin-like ATPase domain"/>
    <property type="match status" value="2"/>
</dbReference>
<evidence type="ECO:0000256" key="4">
    <source>
        <dbReference type="ARBA" id="ARBA00023306"/>
    </source>
</evidence>
<dbReference type="InterPro" id="IPR043129">
    <property type="entry name" value="ATPase_NBD"/>
</dbReference>
<dbReference type="Pfam" id="PF02491">
    <property type="entry name" value="SHS2_FTSA"/>
    <property type="match status" value="1"/>
</dbReference>
<dbReference type="GO" id="GO:0051301">
    <property type="term" value="P:cell division"/>
    <property type="evidence" value="ECO:0007669"/>
    <property type="project" value="UniProtKB-KW"/>
</dbReference>
<evidence type="ECO:0000256" key="1">
    <source>
        <dbReference type="ARBA" id="ARBA00022475"/>
    </source>
</evidence>
<dbReference type="InterPro" id="IPR050696">
    <property type="entry name" value="FtsA/MreB"/>
</dbReference>
<dbReference type="Pfam" id="PF14450">
    <property type="entry name" value="FtsA"/>
    <property type="match status" value="1"/>
</dbReference>
<dbReference type="FunFam" id="3.30.1490.110:FF:000001">
    <property type="entry name" value="Cell division protein FtsA"/>
    <property type="match status" value="1"/>
</dbReference>
<gene>
    <name evidence="6" type="ORF">MNBD_NITROSPINAE01-1150</name>
</gene>
<dbReference type="Gene3D" id="3.30.420.40">
    <property type="match status" value="2"/>
</dbReference>
<dbReference type="PANTHER" id="PTHR32432:SF4">
    <property type="entry name" value="CELL DIVISION PROTEIN FTSA"/>
    <property type="match status" value="1"/>
</dbReference>
<keyword evidence="3" id="KW-0472">Membrane</keyword>
<dbReference type="Gene3D" id="3.30.1490.110">
    <property type="match status" value="1"/>
</dbReference>
<keyword evidence="4" id="KW-0131">Cell cycle</keyword>
<dbReference type="CDD" id="cd24048">
    <property type="entry name" value="ASKHA_NBD_FtsA"/>
    <property type="match status" value="1"/>
</dbReference>
<evidence type="ECO:0000256" key="3">
    <source>
        <dbReference type="ARBA" id="ARBA00023136"/>
    </source>
</evidence>
<dbReference type="GO" id="GO:0032153">
    <property type="term" value="C:cell division site"/>
    <property type="evidence" value="ECO:0007669"/>
    <property type="project" value="TreeGrafter"/>
</dbReference>
<dbReference type="AlphaFoldDB" id="A0A3B1BYD6"/>
<evidence type="ECO:0000259" key="5">
    <source>
        <dbReference type="SMART" id="SM00842"/>
    </source>
</evidence>
<sequence length="409" mass="43471">MAKDKNMVVGLDIGTTKICCVIAESGSDGLDIIGIGSHTSLGLRKGVVVNIDATVEAIKRAVEEAETMAGVEIESVYVGIAGGHIKGINSHGIIAIKGGEVTQQDVDRVIEAAKAVNIPMDREVIHVIPQEFVVDEQDGILKPVGMNGVRLEAKVHIITGAVTSAQNIVRSVNRAGLEVNDIVVEQLAASEATLDFDEKELGVGLIDMGGGTCDIALFLNSAIKSTSVVALGGANITNDIAIGLRTPNHEAEKIKRMYGCATTAMVPENEMIEVPGVGGREPRQLSRRVLADIIEPRVAEIFMLIKREIELSGLIEKISSGIVITGGTSIMDGMPEIAEAVFDLPVRRASPKGVSGLTDLIDSPLYATAVGLVLHGVKDKEAGTRKPLSGRRLFDKILARMKEWVSEFF</sequence>
<accession>A0A3B1BYD6</accession>
<dbReference type="NCBIfam" id="TIGR01174">
    <property type="entry name" value="ftsA"/>
    <property type="match status" value="1"/>
</dbReference>
<dbReference type="InterPro" id="IPR020823">
    <property type="entry name" value="Cell_div_FtsA"/>
</dbReference>
<keyword evidence="2 6" id="KW-0132">Cell division</keyword>
<dbReference type="PANTHER" id="PTHR32432">
    <property type="entry name" value="CELL DIVISION PROTEIN FTSA-RELATED"/>
    <property type="match status" value="1"/>
</dbReference>
<keyword evidence="1" id="KW-1003">Cell membrane</keyword>
<dbReference type="SMART" id="SM00842">
    <property type="entry name" value="FtsA"/>
    <property type="match status" value="1"/>
</dbReference>
<evidence type="ECO:0000313" key="6">
    <source>
        <dbReference type="EMBL" id="VAX23326.1"/>
    </source>
</evidence>
<evidence type="ECO:0000256" key="2">
    <source>
        <dbReference type="ARBA" id="ARBA00022618"/>
    </source>
</evidence>
<feature type="domain" description="SHS2" evidence="5">
    <location>
        <begin position="8"/>
        <end position="193"/>
    </location>
</feature>
<name>A0A3B1BYD6_9ZZZZ</name>
<dbReference type="PIRSF" id="PIRSF003101">
    <property type="entry name" value="FtsA"/>
    <property type="match status" value="1"/>
</dbReference>
<dbReference type="HAMAP" id="MF_02033">
    <property type="entry name" value="FtsA"/>
    <property type="match status" value="1"/>
</dbReference>
<protein>
    <submittedName>
        <fullName evidence="6">Cell division protein FtsA</fullName>
    </submittedName>
</protein>
<reference evidence="6" key="1">
    <citation type="submission" date="2018-06" db="EMBL/GenBank/DDBJ databases">
        <authorList>
            <person name="Zhirakovskaya E."/>
        </authorList>
    </citation>
    <scope>NUCLEOTIDE SEQUENCE</scope>
</reference>
<dbReference type="GO" id="GO:0009898">
    <property type="term" value="C:cytoplasmic side of plasma membrane"/>
    <property type="evidence" value="ECO:0007669"/>
    <property type="project" value="TreeGrafter"/>
</dbReference>
<organism evidence="6">
    <name type="scientific">hydrothermal vent metagenome</name>
    <dbReference type="NCBI Taxonomy" id="652676"/>
    <lineage>
        <taxon>unclassified sequences</taxon>
        <taxon>metagenomes</taxon>
        <taxon>ecological metagenomes</taxon>
    </lineage>
</organism>
<dbReference type="EMBL" id="UOGC01000150">
    <property type="protein sequence ID" value="VAX23326.1"/>
    <property type="molecule type" value="Genomic_DNA"/>
</dbReference>
<proteinExistence type="inferred from homology"/>